<dbReference type="InterPro" id="IPR036291">
    <property type="entry name" value="NAD(P)-bd_dom_sf"/>
</dbReference>
<gene>
    <name evidence="3" type="ORF">TOPH_01649</name>
</gene>
<dbReference type="GO" id="GO:0016491">
    <property type="term" value="F:oxidoreductase activity"/>
    <property type="evidence" value="ECO:0007669"/>
    <property type="project" value="TreeGrafter"/>
</dbReference>
<dbReference type="PANTHER" id="PTHR43544">
    <property type="entry name" value="SHORT-CHAIN DEHYDROGENASE/REDUCTASE"/>
    <property type="match status" value="1"/>
</dbReference>
<dbReference type="PRINTS" id="PR00081">
    <property type="entry name" value="GDHRDH"/>
</dbReference>
<dbReference type="Pfam" id="PF00106">
    <property type="entry name" value="adh_short"/>
    <property type="match status" value="1"/>
</dbReference>
<sequence>MAARRIILVTGANSGIGYDTSYAAAAASPSNHVIMGCRSLAKGAKALEELQARKPAGTLSLLELDVTNDSTIKAAVDKISADFGVLDALVNNAGIYIRDAQDRRSEILDTLNTNTVGPLVLTEALLPLLRKSKDPRIINVSSALGSITDRFDASLSYHGLPAEAYRMSKAALNMATACMHTAYAPWGARVWAFCPGYVVTNLSGEADRQLRRERGADSAETSAAAILEILDGKRDGEAGSFVRRNGQRFLW</sequence>
<accession>A0A0L0NHW4</accession>
<name>A0A0L0NHW4_TOLOC</name>
<dbReference type="SUPFAM" id="SSF51735">
    <property type="entry name" value="NAD(P)-binding Rossmann-fold domains"/>
    <property type="match status" value="1"/>
</dbReference>
<evidence type="ECO:0000313" key="3">
    <source>
        <dbReference type="EMBL" id="KND93727.1"/>
    </source>
</evidence>
<dbReference type="PANTHER" id="PTHR43544:SF32">
    <property type="entry name" value="CHAIN DEHYDROGENASE, PUTATIVE (AFU_ORTHOLOGUE AFUA_5G01530)-RELATED"/>
    <property type="match status" value="1"/>
</dbReference>
<evidence type="ECO:0000256" key="1">
    <source>
        <dbReference type="ARBA" id="ARBA00006484"/>
    </source>
</evidence>
<dbReference type="PRINTS" id="PR00080">
    <property type="entry name" value="SDRFAMILY"/>
</dbReference>
<organism evidence="3 4">
    <name type="scientific">Tolypocladium ophioglossoides (strain CBS 100239)</name>
    <name type="common">Snaketongue truffleclub</name>
    <name type="synonym">Elaphocordyceps ophioglossoides</name>
    <dbReference type="NCBI Taxonomy" id="1163406"/>
    <lineage>
        <taxon>Eukaryota</taxon>
        <taxon>Fungi</taxon>
        <taxon>Dikarya</taxon>
        <taxon>Ascomycota</taxon>
        <taxon>Pezizomycotina</taxon>
        <taxon>Sordariomycetes</taxon>
        <taxon>Hypocreomycetidae</taxon>
        <taxon>Hypocreales</taxon>
        <taxon>Ophiocordycipitaceae</taxon>
        <taxon>Tolypocladium</taxon>
    </lineage>
</organism>
<keyword evidence="4" id="KW-1185">Reference proteome</keyword>
<dbReference type="InterPro" id="IPR002347">
    <property type="entry name" value="SDR_fam"/>
</dbReference>
<comment type="similarity">
    <text evidence="1 2">Belongs to the short-chain dehydrogenases/reductases (SDR) family.</text>
</comment>
<protein>
    <submittedName>
        <fullName evidence="3">(+)-neomenthol dehydrogenase</fullName>
    </submittedName>
</protein>
<dbReference type="Proteomes" id="UP000036947">
    <property type="component" value="Unassembled WGS sequence"/>
</dbReference>
<dbReference type="OrthoDB" id="1933717at2759"/>
<dbReference type="EMBL" id="LFRF01000003">
    <property type="protein sequence ID" value="KND93727.1"/>
    <property type="molecule type" value="Genomic_DNA"/>
</dbReference>
<dbReference type="GO" id="GO:0019748">
    <property type="term" value="P:secondary metabolic process"/>
    <property type="evidence" value="ECO:0007669"/>
    <property type="project" value="TreeGrafter"/>
</dbReference>
<dbReference type="AlphaFoldDB" id="A0A0L0NHW4"/>
<reference evidence="3 4" key="1">
    <citation type="journal article" date="2015" name="BMC Genomics">
        <title>The genome of the truffle-parasite Tolypocladium ophioglossoides and the evolution of antifungal peptaibiotics.</title>
        <authorList>
            <person name="Quandt C.A."/>
            <person name="Bushley K.E."/>
            <person name="Spatafora J.W."/>
        </authorList>
    </citation>
    <scope>NUCLEOTIDE SEQUENCE [LARGE SCALE GENOMIC DNA]</scope>
    <source>
        <strain evidence="3 4">CBS 100239</strain>
    </source>
</reference>
<dbReference type="InterPro" id="IPR051468">
    <property type="entry name" value="Fungal_SecMetab_SDRs"/>
</dbReference>
<comment type="caution">
    <text evidence="3">The sequence shown here is derived from an EMBL/GenBank/DDBJ whole genome shotgun (WGS) entry which is preliminary data.</text>
</comment>
<proteinExistence type="inferred from homology"/>
<evidence type="ECO:0000256" key="2">
    <source>
        <dbReference type="RuleBase" id="RU000363"/>
    </source>
</evidence>
<dbReference type="Gene3D" id="3.40.50.720">
    <property type="entry name" value="NAD(P)-binding Rossmann-like Domain"/>
    <property type="match status" value="1"/>
</dbReference>
<dbReference type="GO" id="GO:0005737">
    <property type="term" value="C:cytoplasm"/>
    <property type="evidence" value="ECO:0007669"/>
    <property type="project" value="TreeGrafter"/>
</dbReference>
<evidence type="ECO:0000313" key="4">
    <source>
        <dbReference type="Proteomes" id="UP000036947"/>
    </source>
</evidence>